<proteinExistence type="predicted"/>
<evidence type="ECO:0000313" key="4">
    <source>
        <dbReference type="Proteomes" id="UP000601435"/>
    </source>
</evidence>
<dbReference type="EMBL" id="CAJNJA010082409">
    <property type="protein sequence ID" value="CAE7932629.1"/>
    <property type="molecule type" value="Genomic_DNA"/>
</dbReference>
<feature type="chain" id="PRO_5032940309" evidence="2">
    <location>
        <begin position="17"/>
        <end position="333"/>
    </location>
</feature>
<evidence type="ECO:0000313" key="3">
    <source>
        <dbReference type="EMBL" id="CAE7932629.1"/>
    </source>
</evidence>
<comment type="caution">
    <text evidence="3">The sequence shown here is derived from an EMBL/GenBank/DDBJ whole genome shotgun (WGS) entry which is preliminary data.</text>
</comment>
<protein>
    <submittedName>
        <fullName evidence="3">Uncharacterized protein</fullName>
    </submittedName>
</protein>
<sequence>MSRAWWILPLIAAALGQPRDCRHGKYDNTTQKCICDKHWATAGITDTVDFLEGVCEQFRCESDKQCREFLGDFASCPVPNWNCYCGWGKSYENGYRGFENERAECMGLMYTFSVWTTETLWYVFQIAWKVFPLLSIFFFVFGRKRVRCDHHDTSLWNDVLWMCGCPSDCEGGCPMAPEPVDVFFDEFAWSIYILSLGVWFQVALMVVYLLAFFVWSVLLWAMVMIMLVVAAIAGLCVLCGCAGGGEGSVDCCDAGCCDFSSCGSCGPADCCCCFGDGAIGASPTDGLMYWSGPYPGPYDGGSCDCCYPVSSTQHGRGSCCFIFAAPFAWLVRR</sequence>
<feature type="transmembrane region" description="Helical" evidence="1">
    <location>
        <begin position="217"/>
        <end position="238"/>
    </location>
</feature>
<feature type="transmembrane region" description="Helical" evidence="1">
    <location>
        <begin position="191"/>
        <end position="211"/>
    </location>
</feature>
<keyword evidence="1" id="KW-0812">Transmembrane</keyword>
<name>A0A813C3J4_9DINO</name>
<keyword evidence="1" id="KW-0472">Membrane</keyword>
<gene>
    <name evidence="3" type="ORF">SNEC2469_LOCUS32521</name>
</gene>
<keyword evidence="1" id="KW-1133">Transmembrane helix</keyword>
<feature type="transmembrane region" description="Helical" evidence="1">
    <location>
        <begin position="120"/>
        <end position="141"/>
    </location>
</feature>
<dbReference type="OrthoDB" id="418580at2759"/>
<accession>A0A813C3J4</accession>
<dbReference type="Proteomes" id="UP000601435">
    <property type="component" value="Unassembled WGS sequence"/>
</dbReference>
<evidence type="ECO:0000256" key="2">
    <source>
        <dbReference type="SAM" id="SignalP"/>
    </source>
</evidence>
<organism evidence="3 4">
    <name type="scientific">Symbiodinium necroappetens</name>
    <dbReference type="NCBI Taxonomy" id="1628268"/>
    <lineage>
        <taxon>Eukaryota</taxon>
        <taxon>Sar</taxon>
        <taxon>Alveolata</taxon>
        <taxon>Dinophyceae</taxon>
        <taxon>Suessiales</taxon>
        <taxon>Symbiodiniaceae</taxon>
        <taxon>Symbiodinium</taxon>
    </lineage>
</organism>
<evidence type="ECO:0000256" key="1">
    <source>
        <dbReference type="SAM" id="Phobius"/>
    </source>
</evidence>
<feature type="signal peptide" evidence="2">
    <location>
        <begin position="1"/>
        <end position="16"/>
    </location>
</feature>
<keyword evidence="4" id="KW-1185">Reference proteome</keyword>
<keyword evidence="2" id="KW-0732">Signal</keyword>
<reference evidence="3" key="1">
    <citation type="submission" date="2021-02" db="EMBL/GenBank/DDBJ databases">
        <authorList>
            <person name="Dougan E. K."/>
            <person name="Rhodes N."/>
            <person name="Thang M."/>
            <person name="Chan C."/>
        </authorList>
    </citation>
    <scope>NUCLEOTIDE SEQUENCE</scope>
</reference>
<dbReference type="AlphaFoldDB" id="A0A813C3J4"/>